<proteinExistence type="inferred from homology"/>
<dbReference type="Proteomes" id="UP000287247">
    <property type="component" value="Unassembled WGS sequence"/>
</dbReference>
<keyword evidence="4" id="KW-1185">Reference proteome</keyword>
<accession>A0A401IHH5</accession>
<dbReference type="GO" id="GO:0004521">
    <property type="term" value="F:RNA endonuclease activity"/>
    <property type="evidence" value="ECO:0007669"/>
    <property type="project" value="TreeGrafter"/>
</dbReference>
<dbReference type="Gene3D" id="2.30.30.110">
    <property type="match status" value="1"/>
</dbReference>
<dbReference type="GO" id="GO:0006402">
    <property type="term" value="P:mRNA catabolic process"/>
    <property type="evidence" value="ECO:0007669"/>
    <property type="project" value="TreeGrafter"/>
</dbReference>
<evidence type="ECO:0000256" key="1">
    <source>
        <dbReference type="ARBA" id="ARBA00007521"/>
    </source>
</evidence>
<dbReference type="Pfam" id="PF02452">
    <property type="entry name" value="PemK_toxin"/>
    <property type="match status" value="1"/>
</dbReference>
<evidence type="ECO:0000256" key="2">
    <source>
        <dbReference type="ARBA" id="ARBA00022649"/>
    </source>
</evidence>
<comment type="similarity">
    <text evidence="1">Belongs to the PemK/MazF family.</text>
</comment>
<dbReference type="InterPro" id="IPR011067">
    <property type="entry name" value="Plasmid_toxin/cell-grow_inhib"/>
</dbReference>
<dbReference type="GO" id="GO:0016075">
    <property type="term" value="P:rRNA catabolic process"/>
    <property type="evidence" value="ECO:0007669"/>
    <property type="project" value="TreeGrafter"/>
</dbReference>
<evidence type="ECO:0000313" key="4">
    <source>
        <dbReference type="Proteomes" id="UP000287247"/>
    </source>
</evidence>
<comment type="caution">
    <text evidence="3">The sequence shown here is derived from an EMBL/GenBank/DDBJ whole genome shotgun (WGS) entry which is preliminary data.</text>
</comment>
<reference evidence="4" key="1">
    <citation type="submission" date="2017-05" db="EMBL/GenBank/DDBJ databases">
        <title>Physiological properties and genetic analysis related to exopolysaccharide production of fresh-water unicellular cyanobacterium Aphanothece sacrum, Suizenji Nori, that has been cultured as a food source in Japan.</title>
        <authorList>
            <person name="Kanesaki Y."/>
            <person name="Yoshikawa S."/>
            <person name="Ohki K."/>
        </authorList>
    </citation>
    <scope>NUCLEOTIDE SEQUENCE [LARGE SCALE GENOMIC DNA]</scope>
    <source>
        <strain evidence="4">FPU1</strain>
    </source>
</reference>
<keyword evidence="2" id="KW-1277">Toxin-antitoxin system</keyword>
<evidence type="ECO:0000313" key="3">
    <source>
        <dbReference type="EMBL" id="GBF80755.1"/>
    </source>
</evidence>
<dbReference type="PANTHER" id="PTHR33988">
    <property type="entry name" value="ENDORIBONUCLEASE MAZF-RELATED"/>
    <property type="match status" value="1"/>
</dbReference>
<dbReference type="OrthoDB" id="129822at2"/>
<dbReference type="EMBL" id="BDQK01000013">
    <property type="protein sequence ID" value="GBF80755.1"/>
    <property type="molecule type" value="Genomic_DNA"/>
</dbReference>
<name>A0A401IHH5_APHSA</name>
<gene>
    <name evidence="3" type="ORF">AsFPU1_2160</name>
</gene>
<dbReference type="PANTHER" id="PTHR33988:SF2">
    <property type="entry name" value="ENDORIBONUCLEASE MAZF"/>
    <property type="match status" value="1"/>
</dbReference>
<dbReference type="AlphaFoldDB" id="A0A401IHH5"/>
<sequence>MIIMNKTEPTLKRGDVVLVLFTNSDLTTAKTRPALIVQADDLNTGLSQVIIAMITSQLSRANHPSRVTILLDSLNGQNSGLLANSVVMTDNLATVKLPAIYRVIGYLSTEEIDQALRYTLSL</sequence>
<protein>
    <submittedName>
        <fullName evidence="3">Transcriptional modulator of MazE/toxin, MazF</fullName>
    </submittedName>
</protein>
<dbReference type="InterPro" id="IPR003477">
    <property type="entry name" value="PemK-like"/>
</dbReference>
<dbReference type="SUPFAM" id="SSF50118">
    <property type="entry name" value="Cell growth inhibitor/plasmid maintenance toxic component"/>
    <property type="match status" value="1"/>
</dbReference>
<dbReference type="GO" id="GO:0003677">
    <property type="term" value="F:DNA binding"/>
    <property type="evidence" value="ECO:0007669"/>
    <property type="project" value="InterPro"/>
</dbReference>
<organism evidence="3 4">
    <name type="scientific">Aphanothece sacrum FPU1</name>
    <dbReference type="NCBI Taxonomy" id="1920663"/>
    <lineage>
        <taxon>Bacteria</taxon>
        <taxon>Bacillati</taxon>
        <taxon>Cyanobacteriota</taxon>
        <taxon>Cyanophyceae</taxon>
        <taxon>Oscillatoriophycideae</taxon>
        <taxon>Chroococcales</taxon>
        <taxon>Aphanothecaceae</taxon>
        <taxon>Aphanothece</taxon>
    </lineage>
</organism>